<keyword evidence="10" id="KW-1185">Reference proteome</keyword>
<accession>A0ABS8ERV4</accession>
<dbReference type="PIRSF" id="PIRSF037497">
    <property type="entry name" value="MreD_Clostridium/Treponema_prd"/>
    <property type="match status" value="1"/>
</dbReference>
<evidence type="ECO:0000256" key="7">
    <source>
        <dbReference type="ARBA" id="ARBA00023136"/>
    </source>
</evidence>
<reference evidence="9 10" key="1">
    <citation type="submission" date="2021-10" db="EMBL/GenBank/DDBJ databases">
        <title>Anaerobic single-cell dispensing facilitates the cultivation of human gut bacteria.</title>
        <authorList>
            <person name="Afrizal A."/>
        </authorList>
    </citation>
    <scope>NUCLEOTIDE SEQUENCE [LARGE SCALE GENOMIC DNA]</scope>
    <source>
        <strain evidence="9 10">CLA-AA-H246</strain>
    </source>
</reference>
<keyword evidence="6 8" id="KW-1133">Transmembrane helix</keyword>
<proteinExistence type="inferred from homology"/>
<dbReference type="InterPro" id="IPR007227">
    <property type="entry name" value="Cell_shape_determining_MreD"/>
</dbReference>
<dbReference type="RefSeq" id="WP_147631481.1">
    <property type="nucleotide sequence ID" value="NZ_JAJEQE010000002.1"/>
</dbReference>
<name>A0ABS8ERV4_9FIRM</name>
<evidence type="ECO:0000256" key="3">
    <source>
        <dbReference type="ARBA" id="ARBA00022475"/>
    </source>
</evidence>
<evidence type="ECO:0000313" key="9">
    <source>
        <dbReference type="EMBL" id="MCC2147906.1"/>
    </source>
</evidence>
<keyword evidence="3" id="KW-1003">Cell membrane</keyword>
<dbReference type="Pfam" id="PF04093">
    <property type="entry name" value="MreD"/>
    <property type="match status" value="1"/>
</dbReference>
<comment type="similarity">
    <text evidence="2">Belongs to the MreD family.</text>
</comment>
<evidence type="ECO:0000256" key="5">
    <source>
        <dbReference type="ARBA" id="ARBA00022960"/>
    </source>
</evidence>
<keyword evidence="5" id="KW-0133">Cell shape</keyword>
<evidence type="ECO:0000313" key="10">
    <source>
        <dbReference type="Proteomes" id="UP001299235"/>
    </source>
</evidence>
<evidence type="ECO:0000256" key="8">
    <source>
        <dbReference type="SAM" id="Phobius"/>
    </source>
</evidence>
<sequence length="172" mass="20049">MKRRVIMIILILLTFVLQTTLMQTFAIASVSPNLPIILTVSFALMRGKREGMFVGAFFGILMDIFYGPVLGFHMLLFTYVGYFNGFCYRIFYDDDIKMPVLLIAFSDLVYDLVVYLFQFFFRGRISLFFYLRRIIIPEVIYTALITLVVYRLLLALNHKLEKAEQRSVGSFV</sequence>
<evidence type="ECO:0000256" key="4">
    <source>
        <dbReference type="ARBA" id="ARBA00022692"/>
    </source>
</evidence>
<protein>
    <submittedName>
        <fullName evidence="9">Rod shape-determining protein MreD</fullName>
    </submittedName>
</protein>
<dbReference type="NCBIfam" id="TIGR03426">
    <property type="entry name" value="shape_MreD"/>
    <property type="match status" value="1"/>
</dbReference>
<dbReference type="EMBL" id="JAJEQE010000002">
    <property type="protein sequence ID" value="MCC2147906.1"/>
    <property type="molecule type" value="Genomic_DNA"/>
</dbReference>
<organism evidence="9 10">
    <name type="scientific">Hominisplanchenecus faecis</name>
    <dbReference type="NCBI Taxonomy" id="2885351"/>
    <lineage>
        <taxon>Bacteria</taxon>
        <taxon>Bacillati</taxon>
        <taxon>Bacillota</taxon>
        <taxon>Clostridia</taxon>
        <taxon>Lachnospirales</taxon>
        <taxon>Lachnospiraceae</taxon>
        <taxon>Hominisplanchenecus</taxon>
    </lineage>
</organism>
<keyword evidence="7 8" id="KW-0472">Membrane</keyword>
<comment type="caution">
    <text evidence="9">The sequence shown here is derived from an EMBL/GenBank/DDBJ whole genome shotgun (WGS) entry which is preliminary data.</text>
</comment>
<gene>
    <name evidence="9" type="primary">mreD</name>
    <name evidence="9" type="ORF">LKD42_01340</name>
</gene>
<evidence type="ECO:0000256" key="1">
    <source>
        <dbReference type="ARBA" id="ARBA00004651"/>
    </source>
</evidence>
<evidence type="ECO:0000256" key="2">
    <source>
        <dbReference type="ARBA" id="ARBA00007776"/>
    </source>
</evidence>
<dbReference type="Proteomes" id="UP001299235">
    <property type="component" value="Unassembled WGS sequence"/>
</dbReference>
<keyword evidence="4 8" id="KW-0812">Transmembrane</keyword>
<feature type="transmembrane region" description="Helical" evidence="8">
    <location>
        <begin position="133"/>
        <end position="156"/>
    </location>
</feature>
<comment type="subcellular location">
    <subcellularLocation>
        <location evidence="1">Cell membrane</location>
        <topology evidence="1">Multi-pass membrane protein</topology>
    </subcellularLocation>
</comment>
<dbReference type="InterPro" id="IPR017225">
    <property type="entry name" value="Cell_shape_determin_MreD_prd"/>
</dbReference>
<evidence type="ECO:0000256" key="6">
    <source>
        <dbReference type="ARBA" id="ARBA00022989"/>
    </source>
</evidence>
<feature type="transmembrane region" description="Helical" evidence="8">
    <location>
        <begin position="100"/>
        <end position="121"/>
    </location>
</feature>
<feature type="transmembrane region" description="Helical" evidence="8">
    <location>
        <begin position="52"/>
        <end position="79"/>
    </location>
</feature>